<feature type="non-terminal residue" evidence="2">
    <location>
        <position position="1"/>
    </location>
</feature>
<feature type="non-terminal residue" evidence="2">
    <location>
        <position position="88"/>
    </location>
</feature>
<evidence type="ECO:0000313" key="3">
    <source>
        <dbReference type="Proteomes" id="UP000054359"/>
    </source>
</evidence>
<dbReference type="Proteomes" id="UP000054359">
    <property type="component" value="Unassembled WGS sequence"/>
</dbReference>
<accession>A0A087UKK4</accession>
<feature type="domain" description="tRNA (32-2'-O)-methyltransferase regulator THADA-like TPR repeats region" evidence="1">
    <location>
        <begin position="2"/>
        <end position="87"/>
    </location>
</feature>
<name>A0A087UKK4_STEMI</name>
<protein>
    <recommendedName>
        <fullName evidence="1">tRNA (32-2'-O)-methyltransferase regulator THADA-like TPR repeats region domain-containing protein</fullName>
    </recommendedName>
</protein>
<gene>
    <name evidence="2" type="ORF">X975_09677</name>
</gene>
<keyword evidence="3" id="KW-1185">Reference proteome</keyword>
<dbReference type="Pfam" id="PF25150">
    <property type="entry name" value="TPR_Trm732"/>
    <property type="match status" value="1"/>
</dbReference>
<evidence type="ECO:0000259" key="1">
    <source>
        <dbReference type="Pfam" id="PF25150"/>
    </source>
</evidence>
<evidence type="ECO:0000313" key="2">
    <source>
        <dbReference type="EMBL" id="KFM77893.1"/>
    </source>
</evidence>
<dbReference type="OrthoDB" id="6614653at2759"/>
<organism evidence="2 3">
    <name type="scientific">Stegodyphus mimosarum</name>
    <name type="common">African social velvet spider</name>
    <dbReference type="NCBI Taxonomy" id="407821"/>
    <lineage>
        <taxon>Eukaryota</taxon>
        <taxon>Metazoa</taxon>
        <taxon>Ecdysozoa</taxon>
        <taxon>Arthropoda</taxon>
        <taxon>Chelicerata</taxon>
        <taxon>Arachnida</taxon>
        <taxon>Araneae</taxon>
        <taxon>Araneomorphae</taxon>
        <taxon>Entelegynae</taxon>
        <taxon>Eresoidea</taxon>
        <taxon>Eresidae</taxon>
        <taxon>Stegodyphus</taxon>
    </lineage>
</organism>
<dbReference type="InterPro" id="IPR056843">
    <property type="entry name" value="THADA-like_TPR"/>
</dbReference>
<sequence length="88" mass="10233">LLSQNVRNIILPWTVKNVPNSYELLLEEVDNRHSIAPKFTLLRIAKEIGVNHLKEKELNFICKYLHHQDIQLRMEILSILCSSPKKSG</sequence>
<proteinExistence type="predicted"/>
<reference evidence="2 3" key="1">
    <citation type="submission" date="2013-11" db="EMBL/GenBank/DDBJ databases">
        <title>Genome sequencing of Stegodyphus mimosarum.</title>
        <authorList>
            <person name="Bechsgaard J."/>
        </authorList>
    </citation>
    <scope>NUCLEOTIDE SEQUENCE [LARGE SCALE GENOMIC DNA]</scope>
</reference>
<dbReference type="EMBL" id="KK120266">
    <property type="protein sequence ID" value="KFM77893.1"/>
    <property type="molecule type" value="Genomic_DNA"/>
</dbReference>
<dbReference type="AlphaFoldDB" id="A0A087UKK4"/>